<dbReference type="GO" id="GO:0005524">
    <property type="term" value="F:ATP binding"/>
    <property type="evidence" value="ECO:0007669"/>
    <property type="project" value="UniProtKB-KW"/>
</dbReference>
<dbReference type="eggNOG" id="COG5002">
    <property type="taxonomic scope" value="Bacteria"/>
</dbReference>
<dbReference type="InterPro" id="IPR003661">
    <property type="entry name" value="HisK_dim/P_dom"/>
</dbReference>
<keyword evidence="11 12" id="KW-0472">Membrane</keyword>
<evidence type="ECO:0000256" key="3">
    <source>
        <dbReference type="ARBA" id="ARBA00012438"/>
    </source>
</evidence>
<comment type="caution">
    <text evidence="15">The sequence shown here is derived from an EMBL/GenBank/DDBJ whole genome shotgun (WGS) entry which is preliminary data.</text>
</comment>
<dbReference type="PROSITE" id="PS50109">
    <property type="entry name" value="HIS_KIN"/>
    <property type="match status" value="1"/>
</dbReference>
<dbReference type="SUPFAM" id="SSF55874">
    <property type="entry name" value="ATPase domain of HSP90 chaperone/DNA topoisomerase II/histidine kinase"/>
    <property type="match status" value="1"/>
</dbReference>
<dbReference type="InterPro" id="IPR004358">
    <property type="entry name" value="Sig_transdc_His_kin-like_C"/>
</dbReference>
<evidence type="ECO:0000313" key="15">
    <source>
        <dbReference type="EMBL" id="KAJ02736.1"/>
    </source>
</evidence>
<evidence type="ECO:0000256" key="9">
    <source>
        <dbReference type="ARBA" id="ARBA00022840"/>
    </source>
</evidence>
<dbReference type="CDD" id="cd16922">
    <property type="entry name" value="HATPase_EvgS-ArcB-TorS-like"/>
    <property type="match status" value="1"/>
</dbReference>
<dbReference type="InterPro" id="IPR005467">
    <property type="entry name" value="His_kinase_dom"/>
</dbReference>
<dbReference type="CDD" id="cd00082">
    <property type="entry name" value="HisKA"/>
    <property type="match status" value="1"/>
</dbReference>
<dbReference type="AlphaFoldDB" id="A0A061SM19"/>
<keyword evidence="9" id="KW-0067">ATP-binding</keyword>
<feature type="transmembrane region" description="Helical" evidence="12">
    <location>
        <begin position="82"/>
        <end position="103"/>
    </location>
</feature>
<feature type="transmembrane region" description="Helical" evidence="12">
    <location>
        <begin position="47"/>
        <end position="70"/>
    </location>
</feature>
<feature type="transmembrane region" description="Helical" evidence="12">
    <location>
        <begin position="176"/>
        <end position="195"/>
    </location>
</feature>
<evidence type="ECO:0000256" key="12">
    <source>
        <dbReference type="PROSITE-ProRule" id="PRU00244"/>
    </source>
</evidence>
<keyword evidence="5" id="KW-0597">Phosphoprotein</keyword>
<keyword evidence="12" id="KW-1133">Transmembrane helix</keyword>
<evidence type="ECO:0000259" key="13">
    <source>
        <dbReference type="PROSITE" id="PS50109"/>
    </source>
</evidence>
<dbReference type="GO" id="GO:0000155">
    <property type="term" value="F:phosphorelay sensor kinase activity"/>
    <property type="evidence" value="ECO:0007669"/>
    <property type="project" value="InterPro"/>
</dbReference>
<keyword evidence="4" id="KW-1003">Cell membrane</keyword>
<dbReference type="InterPro" id="IPR036890">
    <property type="entry name" value="HATPase_C_sf"/>
</dbReference>
<organism evidence="15 16">
    <name type="scientific">Sulfitobacter mediterraneus</name>
    <dbReference type="NCBI Taxonomy" id="83219"/>
    <lineage>
        <taxon>Bacteria</taxon>
        <taxon>Pseudomonadati</taxon>
        <taxon>Pseudomonadota</taxon>
        <taxon>Alphaproteobacteria</taxon>
        <taxon>Rhodobacterales</taxon>
        <taxon>Roseobacteraceae</taxon>
        <taxon>Sulfitobacter</taxon>
    </lineage>
</organism>
<dbReference type="EMBL" id="JEMU01000009">
    <property type="protein sequence ID" value="KAJ02736.1"/>
    <property type="molecule type" value="Genomic_DNA"/>
</dbReference>
<dbReference type="SMART" id="SM00387">
    <property type="entry name" value="HATPase_c"/>
    <property type="match status" value="1"/>
</dbReference>
<evidence type="ECO:0000313" key="16">
    <source>
        <dbReference type="Proteomes" id="UP000027337"/>
    </source>
</evidence>
<dbReference type="STRING" id="83219.PM02_11590"/>
<evidence type="ECO:0000256" key="4">
    <source>
        <dbReference type="ARBA" id="ARBA00022475"/>
    </source>
</evidence>
<evidence type="ECO:0000256" key="8">
    <source>
        <dbReference type="ARBA" id="ARBA00022777"/>
    </source>
</evidence>
<proteinExistence type="predicted"/>
<dbReference type="InterPro" id="IPR036097">
    <property type="entry name" value="HisK_dim/P_sf"/>
</dbReference>
<sequence>MLTVISCITVEHDLSLVLVAGLLCAFGSWVTSRLYKSAQLRPKHRAISWHFLTALTAGVTIWCTHFIAMLGYRPSAPVNFDYTLTILSLIIAIAGSALGVLFASLSKMKLAPVFGGAILGLAIAGMHYAGMIAYRVQGVVFWDKSFLAISIVLAVVFAALALCLGSKTKRWSEFQMTGALTVGIVSLHFTGMTAFHVEPLNISGEFVNPEAFKMLALAIAGTAVLIVVGGFLSYAVENRIRLESIKELTEARNAAEEASRAKSEFMSVLSHELRTPLTIVLGYAGILTKLKEHHEKVAARNGEPLDLRPNPIGEQAELYGQKITVAADHLLTLINEILDYTSMELDDAKLTKETFPLPALLDQVADQFEKLALDKSISLEVQSEQIEALADRGRILQILINLVGNAVKFSNGSKIALSAQLSKDGFTIDVRDNGCGIPEEHLDRIFQAFQQVETADNRSEGGTGLGLAICKRLAIAHGGDIKVRSYLGAGTTFTLSLPASAVVTKDLPAAATSQARPSFRLANAG</sequence>
<evidence type="ECO:0000256" key="2">
    <source>
        <dbReference type="ARBA" id="ARBA00004236"/>
    </source>
</evidence>
<dbReference type="Gene3D" id="3.30.565.10">
    <property type="entry name" value="Histidine kinase-like ATPase, C-terminal domain"/>
    <property type="match status" value="1"/>
</dbReference>
<feature type="transmembrane region" description="Helical" evidence="12">
    <location>
        <begin position="146"/>
        <end position="164"/>
    </location>
</feature>
<gene>
    <name evidence="15" type="ORF">PM02_11590</name>
</gene>
<keyword evidence="8" id="KW-0418">Kinase</keyword>
<evidence type="ECO:0000256" key="5">
    <source>
        <dbReference type="ARBA" id="ARBA00022553"/>
    </source>
</evidence>
<dbReference type="SMART" id="SM00388">
    <property type="entry name" value="HisKA"/>
    <property type="match status" value="1"/>
</dbReference>
<dbReference type="eggNOG" id="COG3300">
    <property type="taxonomic scope" value="Bacteria"/>
</dbReference>
<keyword evidence="7" id="KW-0547">Nucleotide-binding</keyword>
<dbReference type="PROSITE" id="PS50924">
    <property type="entry name" value="MHYT"/>
    <property type="match status" value="1"/>
</dbReference>
<dbReference type="FunFam" id="3.30.565.10:FF:000023">
    <property type="entry name" value="PAS domain-containing sensor histidine kinase"/>
    <property type="match status" value="1"/>
</dbReference>
<evidence type="ECO:0000259" key="14">
    <source>
        <dbReference type="PROSITE" id="PS50924"/>
    </source>
</evidence>
<feature type="transmembrane region" description="Helical" evidence="12">
    <location>
        <begin position="14"/>
        <end position="35"/>
    </location>
</feature>
<dbReference type="SUPFAM" id="SSF47384">
    <property type="entry name" value="Homodimeric domain of signal transducing histidine kinase"/>
    <property type="match status" value="1"/>
</dbReference>
<keyword evidence="16" id="KW-1185">Reference proteome</keyword>
<name>A0A061SM19_9RHOB</name>
<dbReference type="EC" id="2.7.13.3" evidence="3"/>
<comment type="catalytic activity">
    <reaction evidence="1">
        <text>ATP + protein L-histidine = ADP + protein N-phospho-L-histidine.</text>
        <dbReference type="EC" id="2.7.13.3"/>
    </reaction>
</comment>
<feature type="transmembrane region" description="Helical" evidence="12">
    <location>
        <begin position="215"/>
        <end position="236"/>
    </location>
</feature>
<dbReference type="PRINTS" id="PR00344">
    <property type="entry name" value="BCTRLSENSOR"/>
</dbReference>
<keyword evidence="6" id="KW-0808">Transferase</keyword>
<evidence type="ECO:0000256" key="1">
    <source>
        <dbReference type="ARBA" id="ARBA00000085"/>
    </source>
</evidence>
<dbReference type="Proteomes" id="UP000027337">
    <property type="component" value="Unassembled WGS sequence"/>
</dbReference>
<dbReference type="InterPro" id="IPR005330">
    <property type="entry name" value="MHYT_dom"/>
</dbReference>
<accession>A0A061SM19</accession>
<evidence type="ECO:0000256" key="6">
    <source>
        <dbReference type="ARBA" id="ARBA00022679"/>
    </source>
</evidence>
<dbReference type="PANTHER" id="PTHR43047">
    <property type="entry name" value="TWO-COMPONENT HISTIDINE PROTEIN KINASE"/>
    <property type="match status" value="1"/>
</dbReference>
<reference evidence="15 16" key="1">
    <citation type="journal article" date="2014" name="Genome Announc.">
        <title>Draft Genome Sequences of Two Isolates of the Roseobacter Group, Sulfitobacter sp. Strains 3SOLIMAR09 and 1FIGIMAR09, from Harbors of Mallorca Island (Mediterranean Sea).</title>
        <authorList>
            <person name="Mas-Llado M."/>
            <person name="Pina-Villalonga J.M."/>
            <person name="Brunet-Galmes I."/>
            <person name="Nogales B."/>
            <person name="Bosch R."/>
        </authorList>
    </citation>
    <scope>NUCLEOTIDE SEQUENCE [LARGE SCALE GENOMIC DNA]</scope>
    <source>
        <strain evidence="15 16">1FIGIMAR09</strain>
    </source>
</reference>
<keyword evidence="12" id="KW-0812">Transmembrane</keyword>
<comment type="subcellular location">
    <subcellularLocation>
        <location evidence="2">Cell membrane</location>
    </subcellularLocation>
</comment>
<keyword evidence="10" id="KW-0902">Two-component regulatory system</keyword>
<evidence type="ECO:0000256" key="7">
    <source>
        <dbReference type="ARBA" id="ARBA00022741"/>
    </source>
</evidence>
<dbReference type="RefSeq" id="WP_081788212.1">
    <property type="nucleotide sequence ID" value="NZ_JEMU01000009.1"/>
</dbReference>
<evidence type="ECO:0000256" key="11">
    <source>
        <dbReference type="ARBA" id="ARBA00023136"/>
    </source>
</evidence>
<feature type="transmembrane region" description="Helical" evidence="12">
    <location>
        <begin position="110"/>
        <end position="134"/>
    </location>
</feature>
<dbReference type="Gene3D" id="1.10.287.130">
    <property type="match status" value="1"/>
</dbReference>
<dbReference type="GO" id="GO:0005886">
    <property type="term" value="C:plasma membrane"/>
    <property type="evidence" value="ECO:0007669"/>
    <property type="project" value="UniProtKB-SubCell"/>
</dbReference>
<dbReference type="Pfam" id="PF03707">
    <property type="entry name" value="MHYT"/>
    <property type="match status" value="2"/>
</dbReference>
<evidence type="ECO:0000256" key="10">
    <source>
        <dbReference type="ARBA" id="ARBA00023012"/>
    </source>
</evidence>
<dbReference type="Pfam" id="PF02518">
    <property type="entry name" value="HATPase_c"/>
    <property type="match status" value="1"/>
</dbReference>
<feature type="domain" description="Histidine kinase" evidence="13">
    <location>
        <begin position="268"/>
        <end position="501"/>
    </location>
</feature>
<dbReference type="InterPro" id="IPR003594">
    <property type="entry name" value="HATPase_dom"/>
</dbReference>
<protein>
    <recommendedName>
        <fullName evidence="3">histidine kinase</fullName>
        <ecNumber evidence="3">2.7.13.3</ecNumber>
    </recommendedName>
</protein>
<feature type="domain" description="MHYT" evidence="14">
    <location>
        <begin position="12"/>
        <end position="198"/>
    </location>
</feature>
<dbReference type="Pfam" id="PF00512">
    <property type="entry name" value="HisKA"/>
    <property type="match status" value="1"/>
</dbReference>